<keyword evidence="6" id="KW-0479">Metal-binding</keyword>
<evidence type="ECO:0000256" key="7">
    <source>
        <dbReference type="ARBA" id="ARBA00022741"/>
    </source>
</evidence>
<evidence type="ECO:0000256" key="10">
    <source>
        <dbReference type="ARBA" id="ARBA00032441"/>
    </source>
</evidence>
<dbReference type="GO" id="GO:0002949">
    <property type="term" value="P:tRNA threonylcarbamoyladenosine modification"/>
    <property type="evidence" value="ECO:0007669"/>
    <property type="project" value="InterPro"/>
</dbReference>
<comment type="subcellular location">
    <subcellularLocation>
        <location evidence="1">Cytoplasm</location>
    </subcellularLocation>
</comment>
<gene>
    <name evidence="11" type="primary">tsaE</name>
    <name evidence="11" type="ORF">EPA93_41530</name>
</gene>
<dbReference type="Gene3D" id="3.40.50.300">
    <property type="entry name" value="P-loop containing nucleotide triphosphate hydrolases"/>
    <property type="match status" value="1"/>
</dbReference>
<keyword evidence="4" id="KW-0963">Cytoplasm</keyword>
<dbReference type="AlphaFoldDB" id="A0A4P6K1X6"/>
<dbReference type="NCBIfam" id="TIGR00150">
    <property type="entry name" value="T6A_YjeE"/>
    <property type="match status" value="1"/>
</dbReference>
<dbReference type="InterPro" id="IPR003442">
    <property type="entry name" value="T6A_TsaE"/>
</dbReference>
<evidence type="ECO:0000256" key="2">
    <source>
        <dbReference type="ARBA" id="ARBA00007599"/>
    </source>
</evidence>
<keyword evidence="9" id="KW-0460">Magnesium</keyword>
<dbReference type="Proteomes" id="UP000290365">
    <property type="component" value="Chromosome"/>
</dbReference>
<keyword evidence="11" id="KW-0808">Transferase</keyword>
<evidence type="ECO:0000256" key="5">
    <source>
        <dbReference type="ARBA" id="ARBA00022694"/>
    </source>
</evidence>
<proteinExistence type="inferred from homology"/>
<keyword evidence="7" id="KW-0547">Nucleotide-binding</keyword>
<evidence type="ECO:0000256" key="9">
    <source>
        <dbReference type="ARBA" id="ARBA00022842"/>
    </source>
</evidence>
<keyword evidence="5" id="KW-0819">tRNA processing</keyword>
<dbReference type="EMBL" id="CP035758">
    <property type="protein sequence ID" value="QBD82119.1"/>
    <property type="molecule type" value="Genomic_DNA"/>
</dbReference>
<protein>
    <recommendedName>
        <fullName evidence="3">tRNA threonylcarbamoyladenosine biosynthesis protein TsaE</fullName>
    </recommendedName>
    <alternativeName>
        <fullName evidence="10">t(6)A37 threonylcarbamoyladenosine biosynthesis protein TsaE</fullName>
    </alternativeName>
</protein>
<evidence type="ECO:0000256" key="8">
    <source>
        <dbReference type="ARBA" id="ARBA00022840"/>
    </source>
</evidence>
<accession>A0A4P6K1X6</accession>
<evidence type="ECO:0000313" key="11">
    <source>
        <dbReference type="EMBL" id="QBD82119.1"/>
    </source>
</evidence>
<dbReference type="GO" id="GO:0005737">
    <property type="term" value="C:cytoplasm"/>
    <property type="evidence" value="ECO:0007669"/>
    <property type="project" value="UniProtKB-SubCell"/>
</dbReference>
<comment type="similarity">
    <text evidence="2">Belongs to the TsaE family.</text>
</comment>
<evidence type="ECO:0000256" key="4">
    <source>
        <dbReference type="ARBA" id="ARBA00022490"/>
    </source>
</evidence>
<evidence type="ECO:0000256" key="1">
    <source>
        <dbReference type="ARBA" id="ARBA00004496"/>
    </source>
</evidence>
<dbReference type="GO" id="GO:0016740">
    <property type="term" value="F:transferase activity"/>
    <property type="evidence" value="ECO:0007669"/>
    <property type="project" value="UniProtKB-KW"/>
</dbReference>
<dbReference type="Pfam" id="PF02367">
    <property type="entry name" value="TsaE"/>
    <property type="match status" value="1"/>
</dbReference>
<dbReference type="PANTHER" id="PTHR33540:SF2">
    <property type="entry name" value="TRNA THREONYLCARBAMOYLADENOSINE BIOSYNTHESIS PROTEIN TSAE"/>
    <property type="match status" value="1"/>
</dbReference>
<dbReference type="OrthoDB" id="9815896at2"/>
<reference evidence="11 12" key="1">
    <citation type="submission" date="2019-01" db="EMBL/GenBank/DDBJ databases">
        <title>Ktedonosporobacter rubrisoli SCAWS-G2.</title>
        <authorList>
            <person name="Huang Y."/>
            <person name="Yan B."/>
        </authorList>
    </citation>
    <scope>NUCLEOTIDE SEQUENCE [LARGE SCALE GENOMIC DNA]</scope>
    <source>
        <strain evidence="11 12">SCAWS-G2</strain>
    </source>
</reference>
<evidence type="ECO:0000256" key="3">
    <source>
        <dbReference type="ARBA" id="ARBA00019010"/>
    </source>
</evidence>
<dbReference type="InterPro" id="IPR027417">
    <property type="entry name" value="P-loop_NTPase"/>
</dbReference>
<dbReference type="RefSeq" id="WP_129893188.1">
    <property type="nucleotide sequence ID" value="NZ_CP035758.1"/>
</dbReference>
<sequence length="183" mass="20091">MSGQLQEATLDIISHSSAQTQRMAMRLGGLLQGGELLLLDGQLGTGKTTFTQGLAQGLGISETISSPTFTLLKEYAGQPRPAVMPAGKLNVGPALYHFDLYRLDEPEEILDLGFDDYFYNDGSGVCVVEWAGKADGIWLPERLQIRMKIMSETKRGLLFMATGTRYCELLQQFQKNTYATASS</sequence>
<evidence type="ECO:0000256" key="6">
    <source>
        <dbReference type="ARBA" id="ARBA00022723"/>
    </source>
</evidence>
<dbReference type="KEGG" id="kbs:EPA93_41530"/>
<evidence type="ECO:0000313" key="12">
    <source>
        <dbReference type="Proteomes" id="UP000290365"/>
    </source>
</evidence>
<dbReference type="PANTHER" id="PTHR33540">
    <property type="entry name" value="TRNA THREONYLCARBAMOYLADENOSINE BIOSYNTHESIS PROTEIN TSAE"/>
    <property type="match status" value="1"/>
</dbReference>
<name>A0A4P6K1X6_KTERU</name>
<dbReference type="SUPFAM" id="SSF52540">
    <property type="entry name" value="P-loop containing nucleoside triphosphate hydrolases"/>
    <property type="match status" value="1"/>
</dbReference>
<dbReference type="GO" id="GO:0005524">
    <property type="term" value="F:ATP binding"/>
    <property type="evidence" value="ECO:0007669"/>
    <property type="project" value="UniProtKB-KW"/>
</dbReference>
<keyword evidence="8" id="KW-0067">ATP-binding</keyword>
<organism evidence="11 12">
    <name type="scientific">Ktedonosporobacter rubrisoli</name>
    <dbReference type="NCBI Taxonomy" id="2509675"/>
    <lineage>
        <taxon>Bacteria</taxon>
        <taxon>Bacillati</taxon>
        <taxon>Chloroflexota</taxon>
        <taxon>Ktedonobacteria</taxon>
        <taxon>Ktedonobacterales</taxon>
        <taxon>Ktedonosporobacteraceae</taxon>
        <taxon>Ktedonosporobacter</taxon>
    </lineage>
</organism>
<dbReference type="GO" id="GO:0046872">
    <property type="term" value="F:metal ion binding"/>
    <property type="evidence" value="ECO:0007669"/>
    <property type="project" value="UniProtKB-KW"/>
</dbReference>
<keyword evidence="12" id="KW-1185">Reference proteome</keyword>